<accession>A0A7J6A2B5</accession>
<organism evidence="2 3">
    <name type="scientific">Ameiurus melas</name>
    <name type="common">Black bullhead</name>
    <name type="synonym">Silurus melas</name>
    <dbReference type="NCBI Taxonomy" id="219545"/>
    <lineage>
        <taxon>Eukaryota</taxon>
        <taxon>Metazoa</taxon>
        <taxon>Chordata</taxon>
        <taxon>Craniata</taxon>
        <taxon>Vertebrata</taxon>
        <taxon>Euteleostomi</taxon>
        <taxon>Actinopterygii</taxon>
        <taxon>Neopterygii</taxon>
        <taxon>Teleostei</taxon>
        <taxon>Ostariophysi</taxon>
        <taxon>Siluriformes</taxon>
        <taxon>Ictaluridae</taxon>
        <taxon>Ameiurus</taxon>
    </lineage>
</organism>
<gene>
    <name evidence="2" type="ORF">AMELA_G00219840</name>
</gene>
<feature type="region of interest" description="Disordered" evidence="1">
    <location>
        <begin position="35"/>
        <end position="94"/>
    </location>
</feature>
<comment type="caution">
    <text evidence="2">The sequence shown here is derived from an EMBL/GenBank/DDBJ whole genome shotgun (WGS) entry which is preliminary data.</text>
</comment>
<evidence type="ECO:0000313" key="3">
    <source>
        <dbReference type="Proteomes" id="UP000593565"/>
    </source>
</evidence>
<proteinExistence type="predicted"/>
<evidence type="ECO:0000256" key="1">
    <source>
        <dbReference type="SAM" id="MobiDB-lite"/>
    </source>
</evidence>
<reference evidence="2 3" key="1">
    <citation type="submission" date="2020-02" db="EMBL/GenBank/DDBJ databases">
        <title>A chromosome-scale genome assembly of the black bullhead catfish (Ameiurus melas).</title>
        <authorList>
            <person name="Wen M."/>
            <person name="Zham M."/>
            <person name="Cabau C."/>
            <person name="Klopp C."/>
            <person name="Donnadieu C."/>
            <person name="Roques C."/>
            <person name="Bouchez O."/>
            <person name="Lampietro C."/>
            <person name="Jouanno E."/>
            <person name="Herpin A."/>
            <person name="Louis A."/>
            <person name="Berthelot C."/>
            <person name="Parey E."/>
            <person name="Roest-Crollius H."/>
            <person name="Braasch I."/>
            <person name="Postlethwait J."/>
            <person name="Robinson-Rechavi M."/>
            <person name="Echchiki A."/>
            <person name="Begum T."/>
            <person name="Montfort J."/>
            <person name="Schartl M."/>
            <person name="Bobe J."/>
            <person name="Guiguen Y."/>
        </authorList>
    </citation>
    <scope>NUCLEOTIDE SEQUENCE [LARGE SCALE GENOMIC DNA]</scope>
    <source>
        <strain evidence="2">M_S1</strain>
        <tissue evidence="2">Blood</tissue>
    </source>
</reference>
<sequence length="94" mass="10079">ARAALLHVEPAEDVDDPHHHVKDNLLPLGDAELGLAMHDPEGHDAPMQHDENSEVELEHGGEQGKGHDTCRDGEEVPAELNDDGQVADGLLVVT</sequence>
<dbReference type="EMBL" id="JAAGNN010000019">
    <property type="protein sequence ID" value="KAF4076843.1"/>
    <property type="molecule type" value="Genomic_DNA"/>
</dbReference>
<protein>
    <submittedName>
        <fullName evidence="2">Uncharacterized protein</fullName>
    </submittedName>
</protein>
<feature type="compositionally biased region" description="Basic and acidic residues" evidence="1">
    <location>
        <begin position="38"/>
        <end position="74"/>
    </location>
</feature>
<dbReference type="AlphaFoldDB" id="A0A7J6A2B5"/>
<dbReference type="Proteomes" id="UP000593565">
    <property type="component" value="Unassembled WGS sequence"/>
</dbReference>
<feature type="non-terminal residue" evidence="2">
    <location>
        <position position="1"/>
    </location>
</feature>
<evidence type="ECO:0000313" key="2">
    <source>
        <dbReference type="EMBL" id="KAF4076843.1"/>
    </source>
</evidence>
<name>A0A7J6A2B5_AMEME</name>
<keyword evidence="3" id="KW-1185">Reference proteome</keyword>